<dbReference type="InterPro" id="IPR009825">
    <property type="entry name" value="ECF_substrate-spec-like"/>
</dbReference>
<dbReference type="Proteomes" id="UP001524944">
    <property type="component" value="Unassembled WGS sequence"/>
</dbReference>
<dbReference type="RefSeq" id="WP_089611705.1">
    <property type="nucleotide sequence ID" value="NZ_CP022121.1"/>
</dbReference>
<reference evidence="4 5" key="1">
    <citation type="submission" date="2022-08" db="EMBL/GenBank/DDBJ databases">
        <title>Proteogenomics of the novel Dehalobacterium formicoaceticum strain EZ94 highlights a key role of methyltransferases during anaerobic dichloromethane degradation.</title>
        <authorList>
            <person name="Wasmund K."/>
        </authorList>
    </citation>
    <scope>NUCLEOTIDE SEQUENCE [LARGE SCALE GENOMIC DNA]</scope>
    <source>
        <strain evidence="4 5">EZ94</strain>
    </source>
</reference>
<gene>
    <name evidence="4" type="ORF">NVS47_12195</name>
</gene>
<accession>A0ABT1Y6T5</accession>
<feature type="transmembrane region" description="Helical" evidence="3">
    <location>
        <begin position="12"/>
        <end position="33"/>
    </location>
</feature>
<proteinExistence type="predicted"/>
<dbReference type="PANTHER" id="PTHR37815">
    <property type="entry name" value="UPF0397 PROTEIN BC_2624-RELATED"/>
    <property type="match status" value="1"/>
</dbReference>
<feature type="transmembrane region" description="Helical" evidence="3">
    <location>
        <begin position="138"/>
        <end position="167"/>
    </location>
</feature>
<keyword evidence="5" id="KW-1185">Reference proteome</keyword>
<protein>
    <submittedName>
        <fullName evidence="4">ECF transporter S component</fullName>
    </submittedName>
</protein>
<dbReference type="Pfam" id="PF07155">
    <property type="entry name" value="ECF-ribofla_trS"/>
    <property type="match status" value="1"/>
</dbReference>
<evidence type="ECO:0000256" key="2">
    <source>
        <dbReference type="ARBA" id="ARBA00022989"/>
    </source>
</evidence>
<sequence length="178" mass="18728">MNTSNTSKLKLLVYSGLMAALVVVGTMAIRIPTPTKGYIHVGDSVVYLCGILLGPLYGAVAAGLGSLLADILAGYVIYAPASLIIKAMDAMIVGLIYLSLTKHKPSQSKKMIVFSLAVFSGSLVMVLGYLAFESILYGFPVAVLGVIPNITQGVTGGLLLAPILFLLEKQNLLDKLVK</sequence>
<evidence type="ECO:0000313" key="4">
    <source>
        <dbReference type="EMBL" id="MCR6546263.1"/>
    </source>
</evidence>
<evidence type="ECO:0000313" key="5">
    <source>
        <dbReference type="Proteomes" id="UP001524944"/>
    </source>
</evidence>
<evidence type="ECO:0000256" key="3">
    <source>
        <dbReference type="SAM" id="Phobius"/>
    </source>
</evidence>
<dbReference type="PANTHER" id="PTHR37815:SF3">
    <property type="entry name" value="UPF0397 PROTEIN SPR0429"/>
    <property type="match status" value="1"/>
</dbReference>
<organism evidence="4 5">
    <name type="scientific">Dehalobacterium formicoaceticum</name>
    <dbReference type="NCBI Taxonomy" id="51515"/>
    <lineage>
        <taxon>Bacteria</taxon>
        <taxon>Bacillati</taxon>
        <taxon>Bacillota</taxon>
        <taxon>Clostridia</taxon>
        <taxon>Eubacteriales</taxon>
        <taxon>Peptococcaceae</taxon>
        <taxon>Dehalobacterium</taxon>
    </lineage>
</organism>
<keyword evidence="3" id="KW-0472">Membrane</keyword>
<keyword evidence="2 3" id="KW-1133">Transmembrane helix</keyword>
<comment type="caution">
    <text evidence="4">The sequence shown here is derived from an EMBL/GenBank/DDBJ whole genome shotgun (WGS) entry which is preliminary data.</text>
</comment>
<feature type="transmembrane region" description="Helical" evidence="3">
    <location>
        <begin position="75"/>
        <end position="100"/>
    </location>
</feature>
<dbReference type="EMBL" id="JANPWE010000006">
    <property type="protein sequence ID" value="MCR6546263.1"/>
    <property type="molecule type" value="Genomic_DNA"/>
</dbReference>
<name>A0ABT1Y6T5_9FIRM</name>
<dbReference type="Gene3D" id="1.10.1760.20">
    <property type="match status" value="1"/>
</dbReference>
<evidence type="ECO:0000256" key="1">
    <source>
        <dbReference type="ARBA" id="ARBA00022692"/>
    </source>
</evidence>
<keyword evidence="1 3" id="KW-0812">Transmembrane</keyword>
<feature type="transmembrane region" description="Helical" evidence="3">
    <location>
        <begin position="45"/>
        <end position="69"/>
    </location>
</feature>
<feature type="transmembrane region" description="Helical" evidence="3">
    <location>
        <begin position="112"/>
        <end position="132"/>
    </location>
</feature>